<sequence length="218" mass="23440">MLLFAVLSIIPFFLVANTSPIIHEGRAPCVISAKDIQTIAPDTSICNTTAQYASECSPAAHAAPFVALSYAHYDISSFGAQAALLSLMLYETGSFKYDKNHWPGVPGQGTRNMQSPAFNLKYAEWLATNAPCENINQAAVMKANATGPVAVLDLLLDDVPSFGSAAWFLTTQCDPSIEDGLAKETKEGWESYLTDCVGTTATDDRTAIWTKAIALGHW</sequence>
<feature type="chain" id="PRO_5045831290" evidence="1">
    <location>
        <begin position="19"/>
        <end position="218"/>
    </location>
</feature>
<dbReference type="Proteomes" id="UP001562354">
    <property type="component" value="Unassembled WGS sequence"/>
</dbReference>
<evidence type="ECO:0000256" key="1">
    <source>
        <dbReference type="SAM" id="SignalP"/>
    </source>
</evidence>
<gene>
    <name evidence="2" type="ORF">AAFC00_007298</name>
</gene>
<proteinExistence type="predicted"/>
<name>A0ABR3PHU0_9PEZI</name>
<dbReference type="GeneID" id="95980997"/>
<evidence type="ECO:0000313" key="2">
    <source>
        <dbReference type="EMBL" id="KAL1305711.1"/>
    </source>
</evidence>
<organism evidence="2 3">
    <name type="scientific">Neodothiora populina</name>
    <dbReference type="NCBI Taxonomy" id="2781224"/>
    <lineage>
        <taxon>Eukaryota</taxon>
        <taxon>Fungi</taxon>
        <taxon>Dikarya</taxon>
        <taxon>Ascomycota</taxon>
        <taxon>Pezizomycotina</taxon>
        <taxon>Dothideomycetes</taxon>
        <taxon>Dothideomycetidae</taxon>
        <taxon>Dothideales</taxon>
        <taxon>Dothioraceae</taxon>
        <taxon>Neodothiora</taxon>
    </lineage>
</organism>
<keyword evidence="3" id="KW-1185">Reference proteome</keyword>
<dbReference type="RefSeq" id="XP_069201984.1">
    <property type="nucleotide sequence ID" value="XM_069347377.1"/>
</dbReference>
<feature type="signal peptide" evidence="1">
    <location>
        <begin position="1"/>
        <end position="18"/>
    </location>
</feature>
<comment type="caution">
    <text evidence="2">The sequence shown here is derived from an EMBL/GenBank/DDBJ whole genome shotgun (WGS) entry which is preliminary data.</text>
</comment>
<reference evidence="2 3" key="1">
    <citation type="submission" date="2024-07" db="EMBL/GenBank/DDBJ databases">
        <title>Draft sequence of the Neodothiora populina.</title>
        <authorList>
            <person name="Drown D.D."/>
            <person name="Schuette U.S."/>
            <person name="Buechlein A.B."/>
            <person name="Rusch D.R."/>
            <person name="Winton L.W."/>
            <person name="Adams G.A."/>
        </authorList>
    </citation>
    <scope>NUCLEOTIDE SEQUENCE [LARGE SCALE GENOMIC DNA]</scope>
    <source>
        <strain evidence="2 3">CPC 39397</strain>
    </source>
</reference>
<keyword evidence="1" id="KW-0732">Signal</keyword>
<protein>
    <submittedName>
        <fullName evidence="2">Uncharacterized protein</fullName>
    </submittedName>
</protein>
<dbReference type="EMBL" id="JBFMKM010000006">
    <property type="protein sequence ID" value="KAL1305711.1"/>
    <property type="molecule type" value="Genomic_DNA"/>
</dbReference>
<evidence type="ECO:0000313" key="3">
    <source>
        <dbReference type="Proteomes" id="UP001562354"/>
    </source>
</evidence>
<accession>A0ABR3PHU0</accession>